<organism evidence="1 2">
    <name type="scientific">Arabis nemorensis</name>
    <dbReference type="NCBI Taxonomy" id="586526"/>
    <lineage>
        <taxon>Eukaryota</taxon>
        <taxon>Viridiplantae</taxon>
        <taxon>Streptophyta</taxon>
        <taxon>Embryophyta</taxon>
        <taxon>Tracheophyta</taxon>
        <taxon>Spermatophyta</taxon>
        <taxon>Magnoliopsida</taxon>
        <taxon>eudicotyledons</taxon>
        <taxon>Gunneridae</taxon>
        <taxon>Pentapetalae</taxon>
        <taxon>rosids</taxon>
        <taxon>malvids</taxon>
        <taxon>Brassicales</taxon>
        <taxon>Brassicaceae</taxon>
        <taxon>Arabideae</taxon>
        <taxon>Arabis</taxon>
    </lineage>
</organism>
<keyword evidence="2" id="KW-1185">Reference proteome</keyword>
<accession>A0A565CLE3</accession>
<sequence>MKVERYMATKKKRLFLSPGYPSEDVLRQFHIQTSRAMMLDSARLRDLTEMERSWLLRAVAEEKKKLNVRKVFICLVLVLRDCVVDVKGYLSKERGVEELELGFSVLKQKFIKTPECGSPESTLSSFSWKEEKVVKEEE</sequence>
<evidence type="ECO:0000313" key="2">
    <source>
        <dbReference type="Proteomes" id="UP000489600"/>
    </source>
</evidence>
<comment type="caution">
    <text evidence="1">The sequence shown here is derived from an EMBL/GenBank/DDBJ whole genome shotgun (WGS) entry which is preliminary data.</text>
</comment>
<protein>
    <submittedName>
        <fullName evidence="1">Uncharacterized protein</fullName>
    </submittedName>
</protein>
<dbReference type="Proteomes" id="UP000489600">
    <property type="component" value="Unassembled WGS sequence"/>
</dbReference>
<name>A0A565CLE3_9BRAS</name>
<gene>
    <name evidence="1" type="ORF">ANE_LOCUS24913</name>
</gene>
<dbReference type="EMBL" id="CABITT030000008">
    <property type="protein sequence ID" value="VVB14469.1"/>
    <property type="molecule type" value="Genomic_DNA"/>
</dbReference>
<reference evidence="1" key="1">
    <citation type="submission" date="2019-07" db="EMBL/GenBank/DDBJ databases">
        <authorList>
            <person name="Dittberner H."/>
        </authorList>
    </citation>
    <scope>NUCLEOTIDE SEQUENCE [LARGE SCALE GENOMIC DNA]</scope>
</reference>
<dbReference type="AlphaFoldDB" id="A0A565CLE3"/>
<proteinExistence type="predicted"/>
<evidence type="ECO:0000313" key="1">
    <source>
        <dbReference type="EMBL" id="VVB14469.1"/>
    </source>
</evidence>